<dbReference type="Proteomes" id="UP000199236">
    <property type="component" value="Unassembled WGS sequence"/>
</dbReference>
<dbReference type="STRING" id="655353.SAMN04488056_101104"/>
<dbReference type="EMBL" id="FOVR01000001">
    <property type="protein sequence ID" value="SFN49989.1"/>
    <property type="molecule type" value="Genomic_DNA"/>
</dbReference>
<feature type="domain" description="DJ-1/PfpI" evidence="1">
    <location>
        <begin position="3"/>
        <end position="174"/>
    </location>
</feature>
<evidence type="ECO:0000313" key="2">
    <source>
        <dbReference type="EMBL" id="SFN49989.1"/>
    </source>
</evidence>
<dbReference type="Gene3D" id="3.40.50.880">
    <property type="match status" value="1"/>
</dbReference>
<dbReference type="PANTHER" id="PTHR43130:SF3">
    <property type="entry name" value="HTH-TYPE TRANSCRIPTIONAL REGULATOR RV1931C"/>
    <property type="match status" value="1"/>
</dbReference>
<dbReference type="SUPFAM" id="SSF52317">
    <property type="entry name" value="Class I glutamine amidotransferase-like"/>
    <property type="match status" value="1"/>
</dbReference>
<proteinExistence type="predicted"/>
<gene>
    <name evidence="2" type="ORF">SAMN04488056_101104</name>
</gene>
<keyword evidence="3" id="KW-1185">Reference proteome</keyword>
<name>A0A1I4ZJ28_9HYPH</name>
<dbReference type="RefSeq" id="WP_210186606.1">
    <property type="nucleotide sequence ID" value="NZ_FOVR01000001.1"/>
</dbReference>
<evidence type="ECO:0000259" key="1">
    <source>
        <dbReference type="Pfam" id="PF01965"/>
    </source>
</evidence>
<dbReference type="PANTHER" id="PTHR43130">
    <property type="entry name" value="ARAC-FAMILY TRANSCRIPTIONAL REGULATOR"/>
    <property type="match status" value="1"/>
</dbReference>
<evidence type="ECO:0000313" key="3">
    <source>
        <dbReference type="Proteomes" id="UP000199236"/>
    </source>
</evidence>
<dbReference type="AlphaFoldDB" id="A0A1I4ZJ28"/>
<reference evidence="2 3" key="1">
    <citation type="submission" date="2016-10" db="EMBL/GenBank/DDBJ databases">
        <authorList>
            <person name="de Groot N.N."/>
        </authorList>
    </citation>
    <scope>NUCLEOTIDE SEQUENCE [LARGE SCALE GENOMIC DNA]</scope>
    <source>
        <strain evidence="2 3">CGMCC 1.9157</strain>
    </source>
</reference>
<dbReference type="GO" id="GO:0006355">
    <property type="term" value="P:regulation of DNA-templated transcription"/>
    <property type="evidence" value="ECO:0007669"/>
    <property type="project" value="TreeGrafter"/>
</dbReference>
<protein>
    <submittedName>
        <fullName evidence="2">DJ-1/PfpI family protein</fullName>
    </submittedName>
</protein>
<dbReference type="InterPro" id="IPR029062">
    <property type="entry name" value="Class_I_gatase-like"/>
</dbReference>
<dbReference type="CDD" id="cd03139">
    <property type="entry name" value="GATase1_PfpI_2"/>
    <property type="match status" value="1"/>
</dbReference>
<dbReference type="InterPro" id="IPR002818">
    <property type="entry name" value="DJ-1/PfpI"/>
</dbReference>
<sequence length="204" mass="22133">MGMKIGILIFEDVEELDFVGPWEVFTMANAVRVARGEEALFEMALIAPDAEPVTCAKGMRVLPDKTMAETDGLDVILVPGGQGTRREVNNPAIINWIAEIGEEAQWVTSVCTGSLLLTAAGLTKGKKITTHHGALDLVKARPEKPDVRGEYRYIRDGNLVTSAGVSAGIDMSLWLVGLWYGPDFARAVQKAMQYDPVPPYSALT</sequence>
<dbReference type="Pfam" id="PF01965">
    <property type="entry name" value="DJ-1_PfpI"/>
    <property type="match status" value="1"/>
</dbReference>
<dbReference type="InterPro" id="IPR052158">
    <property type="entry name" value="INH-QAR"/>
</dbReference>
<accession>A0A1I4ZJ28</accession>
<organism evidence="2 3">
    <name type="scientific">Cohaesibacter marisflavi</name>
    <dbReference type="NCBI Taxonomy" id="655353"/>
    <lineage>
        <taxon>Bacteria</taxon>
        <taxon>Pseudomonadati</taxon>
        <taxon>Pseudomonadota</taxon>
        <taxon>Alphaproteobacteria</taxon>
        <taxon>Hyphomicrobiales</taxon>
        <taxon>Cohaesibacteraceae</taxon>
    </lineage>
</organism>